<dbReference type="AlphaFoldDB" id="A0AAQ0FE68"/>
<accession>A0AAQ0FE68</accession>
<evidence type="ECO:0000313" key="2">
    <source>
        <dbReference type="Proteomes" id="UP000248899"/>
    </source>
</evidence>
<proteinExistence type="predicted"/>
<comment type="caution">
    <text evidence="1">The sequence shown here is derived from an EMBL/GenBank/DDBJ whole genome shotgun (WGS) entry which is preliminary data.</text>
</comment>
<gene>
    <name evidence="1" type="ORF">DPR02_10540</name>
</gene>
<dbReference type="EMBL" id="QLUZ01000005">
    <property type="protein sequence ID" value="RAQ11741.1"/>
    <property type="molecule type" value="Genomic_DNA"/>
</dbReference>
<dbReference type="Proteomes" id="UP000248899">
    <property type="component" value="Unassembled WGS sequence"/>
</dbReference>
<organism evidence="1 2">
    <name type="scientific">Burkholderia cepacia</name>
    <name type="common">Pseudomonas cepacia</name>
    <dbReference type="NCBI Taxonomy" id="292"/>
    <lineage>
        <taxon>Bacteria</taxon>
        <taxon>Pseudomonadati</taxon>
        <taxon>Pseudomonadota</taxon>
        <taxon>Betaproteobacteria</taxon>
        <taxon>Burkholderiales</taxon>
        <taxon>Burkholderiaceae</taxon>
        <taxon>Burkholderia</taxon>
        <taxon>Burkholderia cepacia complex</taxon>
    </lineage>
</organism>
<protein>
    <submittedName>
        <fullName evidence="1">Uncharacterized protein</fullName>
    </submittedName>
</protein>
<sequence length="95" mass="10760">MAEPGKRRFTAASTRVKRLPDGMVVSGRCRTGIRERVRLAVASDLRARRRTVVTVDREQCVGFGIDRLLADFGALERCQRGLCERLRAERQGRCL</sequence>
<evidence type="ECO:0000313" key="1">
    <source>
        <dbReference type="EMBL" id="RAQ11741.1"/>
    </source>
</evidence>
<name>A0AAQ0FE68_BURCE</name>
<reference evidence="1 2" key="1">
    <citation type="submission" date="2018-06" db="EMBL/GenBank/DDBJ databases">
        <title>Towards the identification of Burkholderia cepacia strain which caused fatal septicemia.</title>
        <authorList>
            <person name="Bui L.A.T."/>
            <person name="Zakharova I.B."/>
            <person name="Shpak I.M."/>
            <person name="Teteryatnikova N."/>
            <person name="Ustinov D.V."/>
            <person name="Kuzyutina Y.A."/>
            <person name="Nguyen H.N."/>
            <person name="Antonov A.S."/>
            <person name="Avdyusheva E.F."/>
            <person name="Victorov D.V."/>
        </authorList>
    </citation>
    <scope>NUCLEOTIDE SEQUENCE [LARGE SCALE GENOMIC DNA]</scope>
    <source>
        <strain evidence="1 2">PT02</strain>
    </source>
</reference>